<organism evidence="2 3">
    <name type="scientific">Endocarpon pusillum</name>
    <dbReference type="NCBI Taxonomy" id="364733"/>
    <lineage>
        <taxon>Eukaryota</taxon>
        <taxon>Fungi</taxon>
        <taxon>Dikarya</taxon>
        <taxon>Ascomycota</taxon>
        <taxon>Pezizomycotina</taxon>
        <taxon>Eurotiomycetes</taxon>
        <taxon>Chaetothyriomycetidae</taxon>
        <taxon>Verrucariales</taxon>
        <taxon>Verrucariaceae</taxon>
        <taxon>Endocarpon</taxon>
    </lineage>
</organism>
<dbReference type="AlphaFoldDB" id="A0A8H7AE78"/>
<comment type="caution">
    <text evidence="2">The sequence shown here is derived from an EMBL/GenBank/DDBJ whole genome shotgun (WGS) entry which is preliminary data.</text>
</comment>
<keyword evidence="3" id="KW-1185">Reference proteome</keyword>
<feature type="compositionally biased region" description="Low complexity" evidence="1">
    <location>
        <begin position="69"/>
        <end position="81"/>
    </location>
</feature>
<gene>
    <name evidence="2" type="ORF">GJ744_010414</name>
</gene>
<evidence type="ECO:0000313" key="3">
    <source>
        <dbReference type="Proteomes" id="UP000606974"/>
    </source>
</evidence>
<protein>
    <submittedName>
        <fullName evidence="2">Uncharacterized protein</fullName>
    </submittedName>
</protein>
<evidence type="ECO:0000313" key="2">
    <source>
        <dbReference type="EMBL" id="KAF7507483.1"/>
    </source>
</evidence>
<feature type="region of interest" description="Disordered" evidence="1">
    <location>
        <begin position="32"/>
        <end position="81"/>
    </location>
</feature>
<name>A0A8H7AE78_9EURO</name>
<dbReference type="EMBL" id="JAACFV010000068">
    <property type="protein sequence ID" value="KAF7507483.1"/>
    <property type="molecule type" value="Genomic_DNA"/>
</dbReference>
<sequence>MIRKRVVENLQLKSDLGADRAVNLNSNPSIDRIINLNSDPGLPRQNHQPQRPPTPRQDRQPQQEHWPPQDRQAQQQPPSSSDIHTVVRRAFLDVPSHLLLPYQPQQQPLSLNDVRPLVRRKFLDLPSHRLLPQYTTQKPMTRAILNEFFQAIHRGFKGFPYTVTDDAAIAMHGLPYLIADQGALTHGVNRLVLRIDVFVRCEDSEAVVRQALQRNFGIVVLDSRRLAFAASDRNYYYLKIHADKACRPIFRGDADTTEAEPPRVRVVNMVFLLHWKAYAYTNRTTQHEKAEDAEDIKFILTCLIGKHHSRVTTLIKRRASMPWDCYVVKLQVPSPDQ</sequence>
<reference evidence="2" key="1">
    <citation type="submission" date="2020-02" db="EMBL/GenBank/DDBJ databases">
        <authorList>
            <person name="Palmer J.M."/>
        </authorList>
    </citation>
    <scope>NUCLEOTIDE SEQUENCE</scope>
    <source>
        <strain evidence="2">EPUS1.4</strain>
        <tissue evidence="2">Thallus</tissue>
    </source>
</reference>
<evidence type="ECO:0000256" key="1">
    <source>
        <dbReference type="SAM" id="MobiDB-lite"/>
    </source>
</evidence>
<dbReference type="Proteomes" id="UP000606974">
    <property type="component" value="Unassembled WGS sequence"/>
</dbReference>
<accession>A0A8H7AE78</accession>
<proteinExistence type="predicted"/>
<dbReference type="OrthoDB" id="5397552at2759"/>